<evidence type="ECO:0000256" key="3">
    <source>
        <dbReference type="ARBA" id="ARBA00022475"/>
    </source>
</evidence>
<dbReference type="SUPFAM" id="SSF103473">
    <property type="entry name" value="MFS general substrate transporter"/>
    <property type="match status" value="1"/>
</dbReference>
<feature type="transmembrane region" description="Helical" evidence="7">
    <location>
        <begin position="356"/>
        <end position="376"/>
    </location>
</feature>
<evidence type="ECO:0000256" key="7">
    <source>
        <dbReference type="SAM" id="Phobius"/>
    </source>
</evidence>
<keyword evidence="2" id="KW-0813">Transport</keyword>
<dbReference type="RefSeq" id="WP_110179160.1">
    <property type="nucleotide sequence ID" value="NZ_CAJESB010000009.1"/>
</dbReference>
<dbReference type="Gene3D" id="1.20.1250.20">
    <property type="entry name" value="MFS general substrate transporter like domains"/>
    <property type="match status" value="2"/>
</dbReference>
<keyword evidence="3" id="KW-1003">Cell membrane</keyword>
<evidence type="ECO:0000313" key="10">
    <source>
        <dbReference type="Proteomes" id="UP000246800"/>
    </source>
</evidence>
<feature type="transmembrane region" description="Helical" evidence="7">
    <location>
        <begin position="75"/>
        <end position="94"/>
    </location>
</feature>
<evidence type="ECO:0000256" key="1">
    <source>
        <dbReference type="ARBA" id="ARBA00004651"/>
    </source>
</evidence>
<dbReference type="InterPro" id="IPR011701">
    <property type="entry name" value="MFS"/>
</dbReference>
<dbReference type="PANTHER" id="PTHR23517:SF3">
    <property type="entry name" value="INTEGRAL MEMBRANE TRANSPORT PROTEIN"/>
    <property type="match status" value="1"/>
</dbReference>
<feature type="transmembrane region" description="Helical" evidence="7">
    <location>
        <begin position="317"/>
        <end position="335"/>
    </location>
</feature>
<comment type="caution">
    <text evidence="9">The sequence shown here is derived from an EMBL/GenBank/DDBJ whole genome shotgun (WGS) entry which is preliminary data.</text>
</comment>
<protein>
    <submittedName>
        <fullName evidence="9">MFS transporter</fullName>
    </submittedName>
</protein>
<evidence type="ECO:0000256" key="2">
    <source>
        <dbReference type="ARBA" id="ARBA00022448"/>
    </source>
</evidence>
<feature type="transmembrane region" description="Helical" evidence="7">
    <location>
        <begin position="100"/>
        <end position="121"/>
    </location>
</feature>
<dbReference type="PANTHER" id="PTHR23517">
    <property type="entry name" value="RESISTANCE PROTEIN MDTM, PUTATIVE-RELATED-RELATED"/>
    <property type="match status" value="1"/>
</dbReference>
<evidence type="ECO:0000259" key="8">
    <source>
        <dbReference type="PROSITE" id="PS50850"/>
    </source>
</evidence>
<feature type="transmembrane region" description="Helical" evidence="7">
    <location>
        <begin position="46"/>
        <end position="66"/>
    </location>
</feature>
<feature type="transmembrane region" description="Helical" evidence="7">
    <location>
        <begin position="261"/>
        <end position="281"/>
    </location>
</feature>
<proteinExistence type="predicted"/>
<feature type="transmembrane region" description="Helical" evidence="7">
    <location>
        <begin position="293"/>
        <end position="311"/>
    </location>
</feature>
<dbReference type="AlphaFoldDB" id="A0A317YU60"/>
<feature type="transmembrane region" description="Helical" evidence="7">
    <location>
        <begin position="12"/>
        <end position="34"/>
    </location>
</feature>
<dbReference type="Proteomes" id="UP000246800">
    <property type="component" value="Unassembled WGS sequence"/>
</dbReference>
<dbReference type="PROSITE" id="PS50850">
    <property type="entry name" value="MFS"/>
    <property type="match status" value="1"/>
</dbReference>
<feature type="transmembrane region" description="Helical" evidence="7">
    <location>
        <begin position="166"/>
        <end position="186"/>
    </location>
</feature>
<gene>
    <name evidence="9" type="ORF">DD902_01185</name>
</gene>
<dbReference type="Pfam" id="PF07690">
    <property type="entry name" value="MFS_1"/>
    <property type="match status" value="1"/>
</dbReference>
<accession>A0A317YU60</accession>
<keyword evidence="5 7" id="KW-1133">Transmembrane helix</keyword>
<dbReference type="InterPro" id="IPR036259">
    <property type="entry name" value="MFS_trans_sf"/>
</dbReference>
<evidence type="ECO:0000256" key="5">
    <source>
        <dbReference type="ARBA" id="ARBA00022989"/>
    </source>
</evidence>
<dbReference type="EMBL" id="QEIT01000007">
    <property type="protein sequence ID" value="PWZ77039.1"/>
    <property type="molecule type" value="Genomic_DNA"/>
</dbReference>
<feature type="transmembrane region" description="Helical" evidence="7">
    <location>
        <begin position="142"/>
        <end position="160"/>
    </location>
</feature>
<comment type="subcellular location">
    <subcellularLocation>
        <location evidence="1">Cell membrane</location>
        <topology evidence="1">Multi-pass membrane protein</topology>
    </subcellularLocation>
</comment>
<dbReference type="InterPro" id="IPR020846">
    <property type="entry name" value="MFS_dom"/>
</dbReference>
<keyword evidence="4 7" id="KW-0812">Transmembrane</keyword>
<name>A0A317YU60_STAPS</name>
<feature type="transmembrane region" description="Helical" evidence="7">
    <location>
        <begin position="382"/>
        <end position="404"/>
    </location>
</feature>
<organism evidence="9 10">
    <name type="scientific">Staphylococcus pseudintermedius</name>
    <dbReference type="NCBI Taxonomy" id="283734"/>
    <lineage>
        <taxon>Bacteria</taxon>
        <taxon>Bacillati</taxon>
        <taxon>Bacillota</taxon>
        <taxon>Bacilli</taxon>
        <taxon>Bacillales</taxon>
        <taxon>Staphylococcaceae</taxon>
        <taxon>Staphylococcus</taxon>
        <taxon>Staphylococcus intermedius group</taxon>
    </lineage>
</organism>
<keyword evidence="6 7" id="KW-0472">Membrane</keyword>
<reference evidence="9 10" key="1">
    <citation type="journal article" date="2018" name="Vet. Microbiol.">
        <title>Clonal diversity and geographic distribution of methicillin-resistant Staphylococcus pseudintermedius from Australian animals: Discovery of novel sequence types.</title>
        <authorList>
            <person name="Worthing K.A."/>
            <person name="Abraham S."/>
            <person name="Coombs G.W."/>
            <person name="Pang S."/>
            <person name="Saputra S."/>
            <person name="Jordan D."/>
            <person name="Trott D.J."/>
            <person name="Norris J.M."/>
        </authorList>
    </citation>
    <scope>NUCLEOTIDE SEQUENCE [LARGE SCALE GENOMIC DNA]</scope>
    <source>
        <strain evidence="9 10">ST525 1</strain>
    </source>
</reference>
<dbReference type="GO" id="GO:0022857">
    <property type="term" value="F:transmembrane transporter activity"/>
    <property type="evidence" value="ECO:0007669"/>
    <property type="project" value="InterPro"/>
</dbReference>
<evidence type="ECO:0000313" key="9">
    <source>
        <dbReference type="EMBL" id="PWZ77039.1"/>
    </source>
</evidence>
<sequence>MIWRNLSVTLKVRLISNFFQELITSAFLPFIALYLSDMANPKFAGIFLTLLVVANFPVSLIGGYLIETFPKKKAVLIYQFVMAIMLLLMGIMILNGSSYIIFFSICYAIYNIVWGVQYPAMDTIIMDAITADVERYIYKIDYWLTNLALAFGALMGGILYHNNKSTLFFIAFLIFILVFLSLLRWLPKETHVTEKRSLSMHPFNVLKSYEQVFKDRRFMVMTLGFSIMMMGELSASSYIAIRLKAEFNTISVAFFNIDGVKLYSLLMIVNTIVVITCTYFVTKIILKLSVKKSLILGLIFYVIGYASMTYLNEFYPLILLMFIATIGEIIYSPILDEQRFKIIPENKRGTYSAFNALGFNLSELIARLGIILGVYLSSIGMGIYMFIFLSIGAFFIYLSIYGNFKLQTPSQNKVKSIE</sequence>
<feature type="domain" description="Major facilitator superfamily (MFS) profile" evidence="8">
    <location>
        <begin position="1"/>
        <end position="410"/>
    </location>
</feature>
<evidence type="ECO:0000256" key="6">
    <source>
        <dbReference type="ARBA" id="ARBA00023136"/>
    </source>
</evidence>
<dbReference type="CDD" id="cd17329">
    <property type="entry name" value="MFS_MdtH_MDR_like"/>
    <property type="match status" value="1"/>
</dbReference>
<dbReference type="GO" id="GO:0005886">
    <property type="term" value="C:plasma membrane"/>
    <property type="evidence" value="ECO:0007669"/>
    <property type="project" value="UniProtKB-SubCell"/>
</dbReference>
<evidence type="ECO:0000256" key="4">
    <source>
        <dbReference type="ARBA" id="ARBA00022692"/>
    </source>
</evidence>
<dbReference type="InterPro" id="IPR050171">
    <property type="entry name" value="MFS_Transporters"/>
</dbReference>
<feature type="transmembrane region" description="Helical" evidence="7">
    <location>
        <begin position="218"/>
        <end position="241"/>
    </location>
</feature>